<comment type="caution">
    <text evidence="2">The sequence shown here is derived from an EMBL/GenBank/DDBJ whole genome shotgun (WGS) entry which is preliminary data.</text>
</comment>
<accession>A0A5B7H6N0</accession>
<name>A0A5B7H6N0_PORTR</name>
<feature type="region of interest" description="Disordered" evidence="1">
    <location>
        <begin position="1"/>
        <end position="98"/>
    </location>
</feature>
<feature type="compositionally biased region" description="Polar residues" evidence="1">
    <location>
        <begin position="38"/>
        <end position="50"/>
    </location>
</feature>
<evidence type="ECO:0000313" key="2">
    <source>
        <dbReference type="EMBL" id="MPC66722.1"/>
    </source>
</evidence>
<sequence length="170" mass="18743">MMVRGWKPRARGRGTPPAPRSSSMSSASRIIDSSAPSWWNSFLTTGAPSHSKSRAQPLPPLSRNEPPSRARISSSLRKGMRRPRKSMSPSRASSSYQMRSNIQQITGRTATRHNTVCRAPRVQATATPCRDLCHASSSTMTHAHNILWEGPLSRHFPRGPWGGTVPSTYL</sequence>
<evidence type="ECO:0000256" key="1">
    <source>
        <dbReference type="SAM" id="MobiDB-lite"/>
    </source>
</evidence>
<keyword evidence="3" id="KW-1185">Reference proteome</keyword>
<evidence type="ECO:0000313" key="3">
    <source>
        <dbReference type="Proteomes" id="UP000324222"/>
    </source>
</evidence>
<dbReference type="EMBL" id="VSRR010025163">
    <property type="protein sequence ID" value="MPC66722.1"/>
    <property type="molecule type" value="Genomic_DNA"/>
</dbReference>
<dbReference type="Proteomes" id="UP000324222">
    <property type="component" value="Unassembled WGS sequence"/>
</dbReference>
<protein>
    <submittedName>
        <fullName evidence="2">Uncharacterized protein</fullName>
    </submittedName>
</protein>
<reference evidence="2 3" key="1">
    <citation type="submission" date="2019-05" db="EMBL/GenBank/DDBJ databases">
        <title>Another draft genome of Portunus trituberculatus and its Hox gene families provides insights of decapod evolution.</title>
        <authorList>
            <person name="Jeong J.-H."/>
            <person name="Song I."/>
            <person name="Kim S."/>
            <person name="Choi T."/>
            <person name="Kim D."/>
            <person name="Ryu S."/>
            <person name="Kim W."/>
        </authorList>
    </citation>
    <scope>NUCLEOTIDE SEQUENCE [LARGE SCALE GENOMIC DNA]</scope>
    <source>
        <tissue evidence="2">Muscle</tissue>
    </source>
</reference>
<feature type="compositionally biased region" description="Basic residues" evidence="1">
    <location>
        <begin position="1"/>
        <end position="12"/>
    </location>
</feature>
<gene>
    <name evidence="2" type="ORF">E2C01_060874</name>
</gene>
<dbReference type="AlphaFoldDB" id="A0A5B7H6N0"/>
<proteinExistence type="predicted"/>
<feature type="compositionally biased region" description="Low complexity" evidence="1">
    <location>
        <begin position="20"/>
        <end position="37"/>
    </location>
</feature>
<feature type="compositionally biased region" description="Low complexity" evidence="1">
    <location>
        <begin position="86"/>
        <end position="98"/>
    </location>
</feature>
<organism evidence="2 3">
    <name type="scientific">Portunus trituberculatus</name>
    <name type="common">Swimming crab</name>
    <name type="synonym">Neptunus trituberculatus</name>
    <dbReference type="NCBI Taxonomy" id="210409"/>
    <lineage>
        <taxon>Eukaryota</taxon>
        <taxon>Metazoa</taxon>
        <taxon>Ecdysozoa</taxon>
        <taxon>Arthropoda</taxon>
        <taxon>Crustacea</taxon>
        <taxon>Multicrustacea</taxon>
        <taxon>Malacostraca</taxon>
        <taxon>Eumalacostraca</taxon>
        <taxon>Eucarida</taxon>
        <taxon>Decapoda</taxon>
        <taxon>Pleocyemata</taxon>
        <taxon>Brachyura</taxon>
        <taxon>Eubrachyura</taxon>
        <taxon>Portunoidea</taxon>
        <taxon>Portunidae</taxon>
        <taxon>Portuninae</taxon>
        <taxon>Portunus</taxon>
    </lineage>
</organism>